<keyword evidence="3" id="KW-1185">Reference proteome</keyword>
<name>A0A4Q7DH75_9PROT</name>
<evidence type="ECO:0000313" key="3">
    <source>
        <dbReference type="Proteomes" id="UP000293550"/>
    </source>
</evidence>
<accession>A0A4Q7DH75</accession>
<dbReference type="RefSeq" id="WP_130154361.1">
    <property type="nucleotide sequence ID" value="NZ_SCFB01000008.1"/>
</dbReference>
<sequence>MKNSIKYFFLSTLGLIVSLTISSFASSDTKNEEQAKAASTALVPVSQSSALVAVANNTALTLSVTQRASGLPAFNPPFFRHV</sequence>
<dbReference type="Proteomes" id="UP000293550">
    <property type="component" value="Unassembled WGS sequence"/>
</dbReference>
<keyword evidence="1" id="KW-0732">Signal</keyword>
<protein>
    <submittedName>
        <fullName evidence="2">Uncharacterized protein</fullName>
    </submittedName>
</protein>
<evidence type="ECO:0000313" key="2">
    <source>
        <dbReference type="EMBL" id="RZI45608.1"/>
    </source>
</evidence>
<dbReference type="AlphaFoldDB" id="A0A4Q7DH75"/>
<proteinExistence type="predicted"/>
<feature type="chain" id="PRO_5020342909" evidence="1">
    <location>
        <begin position="26"/>
        <end position="82"/>
    </location>
</feature>
<reference evidence="2 3" key="1">
    <citation type="submission" date="2018-10" db="EMBL/GenBank/DDBJ databases">
        <title>An updated phylogeny of the Alphaproteobacteria reveals that the parasitic Rickettsiales and Holosporales have independent origins.</title>
        <authorList>
            <person name="Munoz-Gomez S.A."/>
            <person name="Hess S."/>
            <person name="Burger G."/>
            <person name="Lang B.F."/>
            <person name="Susko E."/>
            <person name="Slamovits C.H."/>
            <person name="Roger A.J."/>
        </authorList>
    </citation>
    <scope>NUCLEOTIDE SEQUENCE [LARGE SCALE GENOMIC DNA]</scope>
    <source>
        <strain evidence="2">HOLO01</strain>
    </source>
</reference>
<evidence type="ECO:0000256" key="1">
    <source>
        <dbReference type="SAM" id="SignalP"/>
    </source>
</evidence>
<feature type="signal peptide" evidence="1">
    <location>
        <begin position="1"/>
        <end position="25"/>
    </location>
</feature>
<comment type="caution">
    <text evidence="2">The sequence shown here is derived from an EMBL/GenBank/DDBJ whole genome shotgun (WGS) entry which is preliminary data.</text>
</comment>
<gene>
    <name evidence="2" type="ORF">EQU50_06705</name>
</gene>
<organism evidence="2 3">
    <name type="scientific">Candidatus Finniella inopinata</name>
    <dbReference type="NCBI Taxonomy" id="1696036"/>
    <lineage>
        <taxon>Bacteria</taxon>
        <taxon>Pseudomonadati</taxon>
        <taxon>Pseudomonadota</taxon>
        <taxon>Alphaproteobacteria</taxon>
        <taxon>Holosporales</taxon>
        <taxon>Candidatus Paracaedibacteraceae</taxon>
        <taxon>Candidatus Finniella</taxon>
    </lineage>
</organism>
<dbReference type="EMBL" id="SCFB01000008">
    <property type="protein sequence ID" value="RZI45608.1"/>
    <property type="molecule type" value="Genomic_DNA"/>
</dbReference>